<dbReference type="PROSITE" id="PS50297">
    <property type="entry name" value="ANK_REP_REGION"/>
    <property type="match status" value="1"/>
</dbReference>
<gene>
    <name evidence="3" type="ORF">ES288_D10G272500v1</name>
</gene>
<dbReference type="SUPFAM" id="SSF48403">
    <property type="entry name" value="Ankyrin repeat"/>
    <property type="match status" value="1"/>
</dbReference>
<proteinExistence type="predicted"/>
<protein>
    <submittedName>
        <fullName evidence="3">Uncharacterized protein</fullName>
    </submittedName>
</protein>
<feature type="transmembrane region" description="Helical" evidence="2">
    <location>
        <begin position="479"/>
        <end position="499"/>
    </location>
</feature>
<evidence type="ECO:0000256" key="1">
    <source>
        <dbReference type="PROSITE-ProRule" id="PRU00023"/>
    </source>
</evidence>
<dbReference type="Gene3D" id="1.25.40.20">
    <property type="entry name" value="Ankyrin repeat-containing domain"/>
    <property type="match status" value="1"/>
</dbReference>
<keyword evidence="1" id="KW-0040">ANK repeat</keyword>
<accession>A0A5D2B2U6</accession>
<dbReference type="SMART" id="SM00248">
    <property type="entry name" value="ANK"/>
    <property type="match status" value="4"/>
</dbReference>
<keyword evidence="2" id="KW-0472">Membrane</keyword>
<dbReference type="PANTHER" id="PTHR24128:SF60">
    <property type="entry name" value="ALPHA-LATROTOXIN-LHE1A-LIKE"/>
    <property type="match status" value="1"/>
</dbReference>
<feature type="transmembrane region" description="Helical" evidence="2">
    <location>
        <begin position="297"/>
        <end position="314"/>
    </location>
</feature>
<name>A0A5D2B2U6_GOSDA</name>
<dbReference type="AlphaFoldDB" id="A0A5D2B2U6"/>
<dbReference type="InterPro" id="IPR036770">
    <property type="entry name" value="Ankyrin_rpt-contain_sf"/>
</dbReference>
<keyword evidence="2" id="KW-1133">Transmembrane helix</keyword>
<feature type="repeat" description="ANK" evidence="1">
    <location>
        <begin position="184"/>
        <end position="205"/>
    </location>
</feature>
<dbReference type="Pfam" id="PF12796">
    <property type="entry name" value="Ank_2"/>
    <property type="match status" value="1"/>
</dbReference>
<dbReference type="Proteomes" id="UP000323506">
    <property type="component" value="Chromosome D10"/>
</dbReference>
<organism evidence="3 4">
    <name type="scientific">Gossypium darwinii</name>
    <name type="common">Darwin's cotton</name>
    <name type="synonym">Gossypium barbadense var. darwinii</name>
    <dbReference type="NCBI Taxonomy" id="34276"/>
    <lineage>
        <taxon>Eukaryota</taxon>
        <taxon>Viridiplantae</taxon>
        <taxon>Streptophyta</taxon>
        <taxon>Embryophyta</taxon>
        <taxon>Tracheophyta</taxon>
        <taxon>Spermatophyta</taxon>
        <taxon>Magnoliopsida</taxon>
        <taxon>eudicotyledons</taxon>
        <taxon>Gunneridae</taxon>
        <taxon>Pentapetalae</taxon>
        <taxon>rosids</taxon>
        <taxon>malvids</taxon>
        <taxon>Malvales</taxon>
        <taxon>Malvaceae</taxon>
        <taxon>Malvoideae</taxon>
        <taxon>Gossypium</taxon>
    </lineage>
</organism>
<feature type="transmembrane region" description="Helical" evidence="2">
    <location>
        <begin position="439"/>
        <end position="459"/>
    </location>
</feature>
<evidence type="ECO:0000313" key="3">
    <source>
        <dbReference type="EMBL" id="TYG51611.1"/>
    </source>
</evidence>
<feature type="transmembrane region" description="Helical" evidence="2">
    <location>
        <begin position="402"/>
        <end position="419"/>
    </location>
</feature>
<sequence>MDGRMIEAAQTGDINLLYELILNDPYVLQRIDDVPFFHTPLHVAASAGHIEFIMEMINLKPSFARKLNQAGFSPLHLALQNNRTQGVLQLLKFDNGLVRVKGREGFTPLHHVIQTGDVNLLIKFLEVCPEAIKDVTVRNETVFHLAVKSDMFEAFQVLVGWLVRSRHESAQHWENELLSWADIDGNTVLHIAAIRNRPRVVKVLLGHLRRDQINAKNLEGLTALDIQSQYPWNERQADRIIDMLRKAGGLSASSPSLPSTSTSVYIKSLKDKTSWHQKWATRAGRGMKRMPHEMRNTFLVVTVLIITTTFEASLNPPNKPDNSSSMKYQVSLSQDQPPLNYHTFWHKTDFNTAPIPSPSAMDVSKKDDGTSEYSLFWYYNTLTFWAALFLTAILLPSHLFSSLILLIFLSFGMSFINLFKVSSWSWEHSYEFSKTRAHILFDVTSIFNVVFLFIQIFLIPSQLLFEFATLLNINKKCSISFLVIVFGSIMLFTGFFIFLL</sequence>
<evidence type="ECO:0000313" key="4">
    <source>
        <dbReference type="Proteomes" id="UP000323506"/>
    </source>
</evidence>
<dbReference type="Pfam" id="PF13857">
    <property type="entry name" value="Ank_5"/>
    <property type="match status" value="1"/>
</dbReference>
<dbReference type="PANTHER" id="PTHR24128">
    <property type="entry name" value="HOMEOBOX PROTEIN WARIAI"/>
    <property type="match status" value="1"/>
</dbReference>
<reference evidence="3 4" key="1">
    <citation type="submission" date="2019-06" db="EMBL/GenBank/DDBJ databases">
        <title>WGS assembly of Gossypium darwinii.</title>
        <authorList>
            <person name="Chen Z.J."/>
            <person name="Sreedasyam A."/>
            <person name="Ando A."/>
            <person name="Song Q."/>
            <person name="De L."/>
            <person name="Hulse-Kemp A."/>
            <person name="Ding M."/>
            <person name="Ye W."/>
            <person name="Kirkbride R."/>
            <person name="Jenkins J."/>
            <person name="Plott C."/>
            <person name="Lovell J."/>
            <person name="Lin Y.-M."/>
            <person name="Vaughn R."/>
            <person name="Liu B."/>
            <person name="Li W."/>
            <person name="Simpson S."/>
            <person name="Scheffler B."/>
            <person name="Saski C."/>
            <person name="Grover C."/>
            <person name="Hu G."/>
            <person name="Conover J."/>
            <person name="Carlson J."/>
            <person name="Shu S."/>
            <person name="Boston L."/>
            <person name="Williams M."/>
            <person name="Peterson D."/>
            <person name="Mcgee K."/>
            <person name="Jones D."/>
            <person name="Wendel J."/>
            <person name="Stelly D."/>
            <person name="Grimwood J."/>
            <person name="Schmutz J."/>
        </authorList>
    </citation>
    <scope>NUCLEOTIDE SEQUENCE [LARGE SCALE GENOMIC DNA]</scope>
    <source>
        <strain evidence="3">1808015.09</strain>
    </source>
</reference>
<evidence type="ECO:0000256" key="2">
    <source>
        <dbReference type="SAM" id="Phobius"/>
    </source>
</evidence>
<dbReference type="InterPro" id="IPR002110">
    <property type="entry name" value="Ankyrin_rpt"/>
</dbReference>
<keyword evidence="4" id="KW-1185">Reference proteome</keyword>
<dbReference type="PROSITE" id="PS50088">
    <property type="entry name" value="ANK_REPEAT"/>
    <property type="match status" value="1"/>
</dbReference>
<feature type="transmembrane region" description="Helical" evidence="2">
    <location>
        <begin position="376"/>
        <end position="395"/>
    </location>
</feature>
<keyword evidence="2" id="KW-0812">Transmembrane</keyword>
<dbReference type="EMBL" id="CM017710">
    <property type="protein sequence ID" value="TYG51611.1"/>
    <property type="molecule type" value="Genomic_DNA"/>
</dbReference>